<comment type="caution">
    <text evidence="2">The sequence shown here is derived from an EMBL/GenBank/DDBJ whole genome shotgun (WGS) entry which is preliminary data.</text>
</comment>
<dbReference type="Pfam" id="PF00004">
    <property type="entry name" value="AAA"/>
    <property type="match status" value="1"/>
</dbReference>
<evidence type="ECO:0000259" key="1">
    <source>
        <dbReference type="SMART" id="SM00382"/>
    </source>
</evidence>
<feature type="domain" description="AAA+ ATPase" evidence="1">
    <location>
        <begin position="373"/>
        <end position="500"/>
    </location>
</feature>
<dbReference type="AlphaFoldDB" id="A0A0F9L9X7"/>
<proteinExistence type="predicted"/>
<organism evidence="2">
    <name type="scientific">marine sediment metagenome</name>
    <dbReference type="NCBI Taxonomy" id="412755"/>
    <lineage>
        <taxon>unclassified sequences</taxon>
        <taxon>metagenomes</taxon>
        <taxon>ecological metagenomes</taxon>
    </lineage>
</organism>
<dbReference type="SMART" id="SM00382">
    <property type="entry name" value="AAA"/>
    <property type="match status" value="1"/>
</dbReference>
<name>A0A0F9L9X7_9ZZZZ</name>
<gene>
    <name evidence="2" type="ORF">LCGC14_1605310</name>
</gene>
<accession>A0A0F9L9X7</accession>
<evidence type="ECO:0000313" key="2">
    <source>
        <dbReference type="EMBL" id="KKM24420.1"/>
    </source>
</evidence>
<dbReference type="GO" id="GO:0005524">
    <property type="term" value="F:ATP binding"/>
    <property type="evidence" value="ECO:0007669"/>
    <property type="project" value="InterPro"/>
</dbReference>
<dbReference type="GO" id="GO:0016887">
    <property type="term" value="F:ATP hydrolysis activity"/>
    <property type="evidence" value="ECO:0007669"/>
    <property type="project" value="InterPro"/>
</dbReference>
<sequence length="590" mass="66659">MDIIIHRPLAQRFGYRAWIPYGVSEESWRTYRDEHTINLGQLSSQKLDDLEALLKSKEGVRGTNILLRDIRAWRKVLETGAAKMKARTVRQFETLLQQYLLPIEGHRIYQRHTEGAMLCYVVAEIEYHPPVPESHSHSRSPAQVTMSLAYEEVGGETSTSETFYAEDVRGVTVARVLAEKGYLPETEELRAEYLKTTERYMRVAGQIGKQFWARGPSKSQERYTRSTVMLNNEDGEPGRIVVDVFHEEGEREGRSHRVHLSPYYWARIASKSKYDPETDEDADGDDADDFKAEEKAGDLDREEIEVPIHPWLLVFHLTKHLRLRAHVDQLEEYIYDTNLSDKLILPEDQKSLVQLLIETKGGMFQDIVRGKGGGAVVLLTGRPGVGKTLTAEVYAESEKRALYSVQCSQLGTNSDKLEEALMEVFARAKRWNAVMLLDEADVYVHERGNNMQQNAIVGVFLRVLEYQGTVLFLTTNRPEDVDDAIASRCIARLVYEPPGPEDAAKIWRILADISDLKITDKVIAKVVATNPEMTGRDIKNILKLAGLMPEAKKGITVEQVAYVQQFKPTGEVALKDPASSSPQARSGEAV</sequence>
<dbReference type="SUPFAM" id="SSF52540">
    <property type="entry name" value="P-loop containing nucleoside triphosphate hydrolases"/>
    <property type="match status" value="1"/>
</dbReference>
<dbReference type="PANTHER" id="PTHR46411:SF3">
    <property type="entry name" value="AAA+ ATPASE DOMAIN-CONTAINING PROTEIN"/>
    <property type="match status" value="1"/>
</dbReference>
<reference evidence="2" key="1">
    <citation type="journal article" date="2015" name="Nature">
        <title>Complex archaea that bridge the gap between prokaryotes and eukaryotes.</title>
        <authorList>
            <person name="Spang A."/>
            <person name="Saw J.H."/>
            <person name="Jorgensen S.L."/>
            <person name="Zaremba-Niedzwiedzka K."/>
            <person name="Martijn J."/>
            <person name="Lind A.E."/>
            <person name="van Eijk R."/>
            <person name="Schleper C."/>
            <person name="Guy L."/>
            <person name="Ettema T.J."/>
        </authorList>
    </citation>
    <scope>NUCLEOTIDE SEQUENCE</scope>
</reference>
<dbReference type="InterPro" id="IPR003593">
    <property type="entry name" value="AAA+_ATPase"/>
</dbReference>
<dbReference type="InterPro" id="IPR003959">
    <property type="entry name" value="ATPase_AAA_core"/>
</dbReference>
<dbReference type="Gene3D" id="3.40.50.300">
    <property type="entry name" value="P-loop containing nucleotide triphosphate hydrolases"/>
    <property type="match status" value="1"/>
</dbReference>
<dbReference type="InterPro" id="IPR027417">
    <property type="entry name" value="P-loop_NTPase"/>
</dbReference>
<dbReference type="PANTHER" id="PTHR46411">
    <property type="entry name" value="FAMILY ATPASE, PUTATIVE-RELATED"/>
    <property type="match status" value="1"/>
</dbReference>
<protein>
    <recommendedName>
        <fullName evidence="1">AAA+ ATPase domain-containing protein</fullName>
    </recommendedName>
</protein>
<dbReference type="EMBL" id="LAZR01012928">
    <property type="protein sequence ID" value="KKM24420.1"/>
    <property type="molecule type" value="Genomic_DNA"/>
</dbReference>